<keyword evidence="4" id="KW-1185">Reference proteome</keyword>
<sequence>MGYDPTLDFDVSCTDGDDDYVDVEEVEEYEELKSDLTCPFCFEGFDTIGLLCHIDGMHPAQTKSGICPLCETNTGTNMSAHIIKQHENSLLSSFVHDSPPADEPEIVQPSSFAGTSASGKSSGGSTLERYEQLFALDRQGSRGEGPEMQTSFQSELEQPIND</sequence>
<protein>
    <recommendedName>
        <fullName evidence="2">Di19 zinc-binding domain-containing protein</fullName>
    </recommendedName>
</protein>
<accession>A0AA88VFV3</accession>
<name>A0AA88VFV3_9ASTE</name>
<dbReference type="PANTHER" id="PTHR31875:SF37">
    <property type="entry name" value="PROTEIN DEHYDRATION-INDUCED 19 HOMOLOG 4-LIKE ISOFORM X1"/>
    <property type="match status" value="1"/>
</dbReference>
<feature type="compositionally biased region" description="Low complexity" evidence="1">
    <location>
        <begin position="110"/>
        <end position="126"/>
    </location>
</feature>
<feature type="region of interest" description="Disordered" evidence="1">
    <location>
        <begin position="93"/>
        <end position="162"/>
    </location>
</feature>
<reference evidence="3" key="1">
    <citation type="submission" date="2022-12" db="EMBL/GenBank/DDBJ databases">
        <title>Draft genome assemblies for two species of Escallonia (Escalloniales).</title>
        <authorList>
            <person name="Chanderbali A."/>
            <person name="Dervinis C."/>
            <person name="Anghel I."/>
            <person name="Soltis D."/>
            <person name="Soltis P."/>
            <person name="Zapata F."/>
        </authorList>
    </citation>
    <scope>NUCLEOTIDE SEQUENCE</scope>
    <source>
        <strain evidence="3">UCBG64.0493</strain>
        <tissue evidence="3">Leaf</tissue>
    </source>
</reference>
<proteinExistence type="predicted"/>
<evidence type="ECO:0000259" key="2">
    <source>
        <dbReference type="Pfam" id="PF05605"/>
    </source>
</evidence>
<organism evidence="3 4">
    <name type="scientific">Escallonia herrerae</name>
    <dbReference type="NCBI Taxonomy" id="1293975"/>
    <lineage>
        <taxon>Eukaryota</taxon>
        <taxon>Viridiplantae</taxon>
        <taxon>Streptophyta</taxon>
        <taxon>Embryophyta</taxon>
        <taxon>Tracheophyta</taxon>
        <taxon>Spermatophyta</taxon>
        <taxon>Magnoliopsida</taxon>
        <taxon>eudicotyledons</taxon>
        <taxon>Gunneridae</taxon>
        <taxon>Pentapetalae</taxon>
        <taxon>asterids</taxon>
        <taxon>campanulids</taxon>
        <taxon>Escalloniales</taxon>
        <taxon>Escalloniaceae</taxon>
        <taxon>Escallonia</taxon>
    </lineage>
</organism>
<feature type="domain" description="Di19 zinc-binding" evidence="2">
    <location>
        <begin position="35"/>
        <end position="86"/>
    </location>
</feature>
<dbReference type="Pfam" id="PF05605">
    <property type="entry name" value="zf-Di19"/>
    <property type="match status" value="1"/>
</dbReference>
<dbReference type="EMBL" id="JAVXUP010001784">
    <property type="protein sequence ID" value="KAK3008136.1"/>
    <property type="molecule type" value="Genomic_DNA"/>
</dbReference>
<feature type="compositionally biased region" description="Polar residues" evidence="1">
    <location>
        <begin position="148"/>
        <end position="162"/>
    </location>
</feature>
<evidence type="ECO:0000313" key="3">
    <source>
        <dbReference type="EMBL" id="KAK3008136.1"/>
    </source>
</evidence>
<evidence type="ECO:0000313" key="4">
    <source>
        <dbReference type="Proteomes" id="UP001188597"/>
    </source>
</evidence>
<gene>
    <name evidence="3" type="ORF">RJ639_014248</name>
</gene>
<dbReference type="InterPro" id="IPR033347">
    <property type="entry name" value="Di19"/>
</dbReference>
<dbReference type="InterPro" id="IPR008598">
    <property type="entry name" value="Di19_Zn-bd"/>
</dbReference>
<dbReference type="PANTHER" id="PTHR31875">
    <property type="entry name" value="PROTEIN DEHYDRATION-INDUCED 19"/>
    <property type="match status" value="1"/>
</dbReference>
<evidence type="ECO:0000256" key="1">
    <source>
        <dbReference type="SAM" id="MobiDB-lite"/>
    </source>
</evidence>
<dbReference type="Proteomes" id="UP001188597">
    <property type="component" value="Unassembled WGS sequence"/>
</dbReference>
<dbReference type="AlphaFoldDB" id="A0AA88VFV3"/>
<comment type="caution">
    <text evidence="3">The sequence shown here is derived from an EMBL/GenBank/DDBJ whole genome shotgun (WGS) entry which is preliminary data.</text>
</comment>